<dbReference type="GeneID" id="40326379"/>
<proteinExistence type="predicted"/>
<accession>A0A3R7KLL9</accession>
<name>A0A3R7KLL9_TRYRA</name>
<dbReference type="RefSeq" id="XP_029240663.1">
    <property type="nucleotide sequence ID" value="XM_029379449.1"/>
</dbReference>
<dbReference type="Proteomes" id="UP000283634">
    <property type="component" value="Unassembled WGS sequence"/>
</dbReference>
<protein>
    <submittedName>
        <fullName evidence="2">Uncharacterized protein</fullName>
    </submittedName>
</protein>
<keyword evidence="3" id="KW-1185">Reference proteome</keyword>
<dbReference type="OrthoDB" id="276514at2759"/>
<dbReference type="EMBL" id="MKGL01000057">
    <property type="protein sequence ID" value="RNF08901.1"/>
    <property type="molecule type" value="Genomic_DNA"/>
</dbReference>
<dbReference type="AlphaFoldDB" id="A0A3R7KLL9"/>
<evidence type="ECO:0000256" key="1">
    <source>
        <dbReference type="SAM" id="MobiDB-lite"/>
    </source>
</evidence>
<feature type="region of interest" description="Disordered" evidence="1">
    <location>
        <begin position="1"/>
        <end position="40"/>
    </location>
</feature>
<sequence>MASLPARASWRTASKHYSNRTVEETKAEREAQIEKSGHPDLRNRREELSHLTHHCGYEYVPEFQRWTNGMMAVYSDPQGCMVMTWHIITTASGKRKVLHGVVLRTAAELLSYARFIQGRSHVSGS</sequence>
<reference evidence="2 3" key="1">
    <citation type="journal article" date="2018" name="BMC Genomics">
        <title>Genomic comparison of Trypanosoma conorhini and Trypanosoma rangeli to Trypanosoma cruzi strains of high and low virulence.</title>
        <authorList>
            <person name="Bradwell K.R."/>
            <person name="Koparde V.N."/>
            <person name="Matveyev A.V."/>
            <person name="Serrano M.G."/>
            <person name="Alves J.M."/>
            <person name="Parikh H."/>
            <person name="Huang B."/>
            <person name="Lee V."/>
            <person name="Espinosa-Alvarez O."/>
            <person name="Ortiz P.A."/>
            <person name="Costa-Martins A.G."/>
            <person name="Teixeira M.M."/>
            <person name="Buck G.A."/>
        </authorList>
    </citation>
    <scope>NUCLEOTIDE SEQUENCE [LARGE SCALE GENOMIC DNA]</scope>
    <source>
        <strain evidence="2 3">AM80</strain>
    </source>
</reference>
<feature type="compositionally biased region" description="Basic and acidic residues" evidence="1">
    <location>
        <begin position="21"/>
        <end position="40"/>
    </location>
</feature>
<gene>
    <name evidence="2" type="ORF">TraAM80_02446</name>
</gene>
<dbReference type="VEuPathDB" id="TriTrypDB:TRSC58_06200"/>
<comment type="caution">
    <text evidence="2">The sequence shown here is derived from an EMBL/GenBank/DDBJ whole genome shotgun (WGS) entry which is preliminary data.</text>
</comment>
<evidence type="ECO:0000313" key="2">
    <source>
        <dbReference type="EMBL" id="RNF08901.1"/>
    </source>
</evidence>
<organism evidence="2 3">
    <name type="scientific">Trypanosoma rangeli</name>
    <dbReference type="NCBI Taxonomy" id="5698"/>
    <lineage>
        <taxon>Eukaryota</taxon>
        <taxon>Discoba</taxon>
        <taxon>Euglenozoa</taxon>
        <taxon>Kinetoplastea</taxon>
        <taxon>Metakinetoplastina</taxon>
        <taxon>Trypanosomatida</taxon>
        <taxon>Trypanosomatidae</taxon>
        <taxon>Trypanosoma</taxon>
        <taxon>Herpetosoma</taxon>
    </lineage>
</organism>
<evidence type="ECO:0000313" key="3">
    <source>
        <dbReference type="Proteomes" id="UP000283634"/>
    </source>
</evidence>